<organism evidence="4 5">
    <name type="scientific">Pseudocercospora musae</name>
    <dbReference type="NCBI Taxonomy" id="113226"/>
    <lineage>
        <taxon>Eukaryota</taxon>
        <taxon>Fungi</taxon>
        <taxon>Dikarya</taxon>
        <taxon>Ascomycota</taxon>
        <taxon>Pezizomycotina</taxon>
        <taxon>Dothideomycetes</taxon>
        <taxon>Dothideomycetidae</taxon>
        <taxon>Mycosphaerellales</taxon>
        <taxon>Mycosphaerellaceae</taxon>
        <taxon>Pseudocercospora</taxon>
    </lineage>
</organism>
<dbReference type="PANTHER" id="PTHR43439:SF2">
    <property type="entry name" value="ENZYME, PUTATIVE (JCVI)-RELATED"/>
    <property type="match status" value="1"/>
</dbReference>
<sequence>MTVGTQSDQELLTQVLISRAELSPNRVFSLLPKGEGLEDGFSELTYAALNHAVDNLAFWIDQKFGGKVQESDSKKWPTIPYIGPNDVRYTILTFAVMKTKRRLMLPLPSNTAEGIAKLLESVGADTVLAGSTHTEVWEPVHSLLGHLSIVEIPEVKWLLETDHDAAYSYARSFEEGRRDTIWVLQTSGTTGDPKPIDMTHQTFEDLVNHMRVSAESPADRKLGMMECMRDSYQPVLFPLSWGAGTVSVTIWPVAAGTTPIFLPANAPQPMTPEYLKKVMKLSPRGKKNSIILTPATIRELAREPSSLESFRAHDSVGYAGAPLDQATGDLISQYTRVQSFIGSTDSGVYPLLLNEPKDWNIHRFFPDLDGFHLQLFEEREQLYEFCINRRPDEHRHCFITSDDPNMEVFHTKDLWKAVPGRPEFYTGGGRVDDFVKLASLTKFNGVKIETIIDRDPAIESCIVAGEGRTRPFALIQLREHVEPKLENIWSTIQEVNRSLYAEAELCNELIMFTSPEKPIVRTAKGTVSRRKTIEMYKGEIEEMYAEAARNGLARSRVNGAAWQDVNRHKS</sequence>
<accession>A0A139IIJ6</accession>
<dbReference type="Proteomes" id="UP000073492">
    <property type="component" value="Unassembled WGS sequence"/>
</dbReference>
<dbReference type="STRING" id="113226.A0A139IIJ6"/>
<proteinExistence type="predicted"/>
<dbReference type="SUPFAM" id="SSF56801">
    <property type="entry name" value="Acetyl-CoA synthetase-like"/>
    <property type="match status" value="1"/>
</dbReference>
<dbReference type="PROSITE" id="PS00455">
    <property type="entry name" value="AMP_BINDING"/>
    <property type="match status" value="1"/>
</dbReference>
<protein>
    <recommendedName>
        <fullName evidence="3">AMP-dependent synthetase/ligase domain-containing protein</fullName>
    </recommendedName>
</protein>
<dbReference type="EMBL" id="LFZO01000079">
    <property type="protein sequence ID" value="KXT14573.1"/>
    <property type="molecule type" value="Genomic_DNA"/>
</dbReference>
<evidence type="ECO:0000259" key="3">
    <source>
        <dbReference type="Pfam" id="PF00501"/>
    </source>
</evidence>
<dbReference type="PANTHER" id="PTHR43439">
    <property type="entry name" value="PHENYLACETATE-COENZYME A LIGASE"/>
    <property type="match status" value="1"/>
</dbReference>
<dbReference type="InterPro" id="IPR000873">
    <property type="entry name" value="AMP-dep_synth/lig_dom"/>
</dbReference>
<evidence type="ECO:0000313" key="4">
    <source>
        <dbReference type="EMBL" id="KXT14573.1"/>
    </source>
</evidence>
<evidence type="ECO:0000256" key="1">
    <source>
        <dbReference type="ARBA" id="ARBA00022450"/>
    </source>
</evidence>
<dbReference type="AlphaFoldDB" id="A0A139IIJ6"/>
<evidence type="ECO:0000256" key="2">
    <source>
        <dbReference type="ARBA" id="ARBA00022553"/>
    </source>
</evidence>
<comment type="caution">
    <text evidence="4">The sequence shown here is derived from an EMBL/GenBank/DDBJ whole genome shotgun (WGS) entry which is preliminary data.</text>
</comment>
<name>A0A139IIJ6_9PEZI</name>
<dbReference type="InterPro" id="IPR051414">
    <property type="entry name" value="Adenylate-forming_Reductase"/>
</dbReference>
<dbReference type="OrthoDB" id="429813at2759"/>
<reference evidence="4 5" key="1">
    <citation type="submission" date="2015-07" db="EMBL/GenBank/DDBJ databases">
        <title>Comparative genomics of the Sigatoka disease complex on banana suggests a link between parallel evolutionary changes in Pseudocercospora fijiensis and Pseudocercospora eumusae and increased virulence on the banana host.</title>
        <authorList>
            <person name="Chang T.-C."/>
            <person name="Salvucci A."/>
            <person name="Crous P.W."/>
            <person name="Stergiopoulos I."/>
        </authorList>
    </citation>
    <scope>NUCLEOTIDE SEQUENCE [LARGE SCALE GENOMIC DNA]</scope>
    <source>
        <strain evidence="4 5">CBS 116634</strain>
    </source>
</reference>
<dbReference type="Gene3D" id="3.40.50.12780">
    <property type="entry name" value="N-terminal domain of ligase-like"/>
    <property type="match status" value="1"/>
</dbReference>
<keyword evidence="1" id="KW-0596">Phosphopantetheine</keyword>
<gene>
    <name evidence="4" type="ORF">AC579_9117</name>
</gene>
<dbReference type="InterPro" id="IPR042099">
    <property type="entry name" value="ANL_N_sf"/>
</dbReference>
<evidence type="ECO:0000313" key="5">
    <source>
        <dbReference type="Proteomes" id="UP000073492"/>
    </source>
</evidence>
<keyword evidence="5" id="KW-1185">Reference proteome</keyword>
<feature type="domain" description="AMP-dependent synthetase/ligase" evidence="3">
    <location>
        <begin position="40"/>
        <end position="348"/>
    </location>
</feature>
<dbReference type="InterPro" id="IPR020845">
    <property type="entry name" value="AMP-binding_CS"/>
</dbReference>
<dbReference type="Pfam" id="PF23562">
    <property type="entry name" value="AMP-binding_C_3"/>
    <property type="match status" value="1"/>
</dbReference>
<keyword evidence="2" id="KW-0597">Phosphoprotein</keyword>
<dbReference type="Pfam" id="PF00501">
    <property type="entry name" value="AMP-binding"/>
    <property type="match status" value="1"/>
</dbReference>